<reference evidence="2" key="1">
    <citation type="submission" date="2016-04" db="EMBL/GenBank/DDBJ databases">
        <authorList>
            <person name="Evans L.H."/>
            <person name="Alamgir A."/>
            <person name="Owens N."/>
            <person name="Weber N.D."/>
            <person name="Virtaneva K."/>
            <person name="Barbian K."/>
            <person name="Babar A."/>
            <person name="Rosenke K."/>
        </authorList>
    </citation>
    <scope>NUCLEOTIDE SEQUENCE [LARGE SCALE GENOMIC DNA]</scope>
    <source>
        <strain evidence="2">CBS 101.48</strain>
    </source>
</reference>
<evidence type="ECO:0000313" key="2">
    <source>
        <dbReference type="EMBL" id="SAL97372.1"/>
    </source>
</evidence>
<organism evidence="2">
    <name type="scientific">Absidia glauca</name>
    <name type="common">Pin mould</name>
    <dbReference type="NCBI Taxonomy" id="4829"/>
    <lineage>
        <taxon>Eukaryota</taxon>
        <taxon>Fungi</taxon>
        <taxon>Fungi incertae sedis</taxon>
        <taxon>Mucoromycota</taxon>
        <taxon>Mucoromycotina</taxon>
        <taxon>Mucoromycetes</taxon>
        <taxon>Mucorales</taxon>
        <taxon>Cunninghamellaceae</taxon>
        <taxon>Absidia</taxon>
    </lineage>
</organism>
<dbReference type="AlphaFoldDB" id="A0A163J5Y2"/>
<feature type="compositionally biased region" description="Polar residues" evidence="1">
    <location>
        <begin position="49"/>
        <end position="68"/>
    </location>
</feature>
<sequence>MIPYANVTYSLDCIYKSEDLLAGYTKNIFVDRKPSSSSQKIPLPHMPSMIQNNWPHHTRYSAHQTRNSNHGDESPPLA</sequence>
<evidence type="ECO:0000256" key="1">
    <source>
        <dbReference type="SAM" id="MobiDB-lite"/>
    </source>
</evidence>
<keyword evidence="3" id="KW-1185">Reference proteome</keyword>
<dbReference type="Proteomes" id="UP000078561">
    <property type="component" value="Unassembled WGS sequence"/>
</dbReference>
<dbReference type="EMBL" id="LT551776">
    <property type="protein sequence ID" value="SAL97372.1"/>
    <property type="molecule type" value="Genomic_DNA"/>
</dbReference>
<dbReference type="InParanoid" id="A0A163J5Y2"/>
<evidence type="ECO:0000313" key="3">
    <source>
        <dbReference type="Proteomes" id="UP000078561"/>
    </source>
</evidence>
<protein>
    <submittedName>
        <fullName evidence="2">Uncharacterized protein</fullName>
    </submittedName>
</protein>
<feature type="compositionally biased region" description="Basic and acidic residues" evidence="1">
    <location>
        <begin position="69"/>
        <end position="78"/>
    </location>
</feature>
<feature type="region of interest" description="Disordered" evidence="1">
    <location>
        <begin position="33"/>
        <end position="78"/>
    </location>
</feature>
<name>A0A163J5Y2_ABSGL</name>
<proteinExistence type="predicted"/>
<gene>
    <name evidence="2" type="primary">ABSGL_02865.1 scaffold 4025</name>
</gene>
<accession>A0A163J5Y2</accession>